<organism evidence="2 3">
    <name type="scientific">Alkalithermobacter paradoxus</name>
    <dbReference type="NCBI Taxonomy" id="29349"/>
    <lineage>
        <taxon>Bacteria</taxon>
        <taxon>Bacillati</taxon>
        <taxon>Bacillota</taxon>
        <taxon>Clostridia</taxon>
        <taxon>Peptostreptococcales</taxon>
        <taxon>Tepidibacteraceae</taxon>
        <taxon>Alkalithermobacter</taxon>
    </lineage>
</organism>
<gene>
    <name evidence="2" type="ORF">CLOTH_08640</name>
</gene>
<keyword evidence="3" id="KW-1185">Reference proteome</keyword>
<dbReference type="Proteomes" id="UP000190140">
    <property type="component" value="Unassembled WGS sequence"/>
</dbReference>
<evidence type="ECO:0000313" key="2">
    <source>
        <dbReference type="EMBL" id="OPJ56459.1"/>
    </source>
</evidence>
<comment type="caution">
    <text evidence="2">The sequence shown here is derived from an EMBL/GenBank/DDBJ whole genome shotgun (WGS) entry which is preliminary data.</text>
</comment>
<protein>
    <submittedName>
        <fullName evidence="2">Uncharacterized protein</fullName>
    </submittedName>
</protein>
<keyword evidence="1" id="KW-1133">Transmembrane helix</keyword>
<accession>A0A1V4I952</accession>
<dbReference type="STRING" id="29349.CLOTH_08640"/>
<dbReference type="OrthoDB" id="9848200at2"/>
<proteinExistence type="predicted"/>
<dbReference type="EMBL" id="MZGW01000002">
    <property type="protein sequence ID" value="OPJ56459.1"/>
    <property type="molecule type" value="Genomic_DNA"/>
</dbReference>
<evidence type="ECO:0000313" key="3">
    <source>
        <dbReference type="Proteomes" id="UP000190140"/>
    </source>
</evidence>
<sequence>MQRKYIVFAVSMMVLVSIVFITRQGQDRYYPEMSYDILNYEEAPQFLKDIINDQLILDRGDSTIKMGDGTYIILIPPKNHSVEVLSVEKNINSFNGIIYRYRYTDKVSDNILDNIKIIKVSNFSGSVTGSFTSR</sequence>
<evidence type="ECO:0000256" key="1">
    <source>
        <dbReference type="SAM" id="Phobius"/>
    </source>
</evidence>
<name>A0A1V4I952_9FIRM</name>
<dbReference type="RefSeq" id="WP_079411544.1">
    <property type="nucleotide sequence ID" value="NZ_MZGW01000002.1"/>
</dbReference>
<keyword evidence="1" id="KW-0472">Membrane</keyword>
<feature type="transmembrane region" description="Helical" evidence="1">
    <location>
        <begin position="6"/>
        <end position="23"/>
    </location>
</feature>
<keyword evidence="1" id="KW-0812">Transmembrane</keyword>
<dbReference type="AlphaFoldDB" id="A0A1V4I952"/>
<reference evidence="2 3" key="1">
    <citation type="submission" date="2017-03" db="EMBL/GenBank/DDBJ databases">
        <title>Genome sequence of Clostridium thermoalcaliphilum DSM 7309.</title>
        <authorList>
            <person name="Poehlein A."/>
            <person name="Daniel R."/>
        </authorList>
    </citation>
    <scope>NUCLEOTIDE SEQUENCE [LARGE SCALE GENOMIC DNA]</scope>
    <source>
        <strain evidence="2 3">DSM 7309</strain>
    </source>
</reference>